<evidence type="ECO:0000313" key="2">
    <source>
        <dbReference type="Proteomes" id="UP001176478"/>
    </source>
</evidence>
<dbReference type="SUPFAM" id="SSF52540">
    <property type="entry name" value="P-loop containing nucleoside triphosphate hydrolases"/>
    <property type="match status" value="1"/>
</dbReference>
<reference evidence="1" key="1">
    <citation type="submission" date="2023-07" db="EMBL/GenBank/DDBJ databases">
        <authorList>
            <person name="Yang W."/>
            <person name="Chen J."/>
            <person name="Ji P."/>
            <person name="Hu F."/>
        </authorList>
    </citation>
    <scope>NUCLEOTIDE SEQUENCE</scope>
    <source>
        <strain evidence="1">CRE-138-0111</strain>
    </source>
</reference>
<proteinExistence type="predicted"/>
<keyword evidence="1" id="KW-0067">ATP-binding</keyword>
<comment type="caution">
    <text evidence="1">The sequence shown here is derived from an EMBL/GenBank/DDBJ whole genome shotgun (WGS) entry which is preliminary data.</text>
</comment>
<dbReference type="GO" id="GO:0005524">
    <property type="term" value="F:ATP binding"/>
    <property type="evidence" value="ECO:0007669"/>
    <property type="project" value="UniProtKB-KW"/>
</dbReference>
<keyword evidence="2" id="KW-1185">Reference proteome</keyword>
<gene>
    <name evidence="1" type="ORF">Q5E86_16225</name>
</gene>
<evidence type="ECO:0000313" key="1">
    <source>
        <dbReference type="EMBL" id="MDO7857865.1"/>
    </source>
</evidence>
<name>A0ABT9AT83_9GAMM</name>
<dbReference type="Pfam" id="PF13671">
    <property type="entry name" value="AAA_33"/>
    <property type="match status" value="1"/>
</dbReference>
<organism evidence="1 2">
    <name type="scientific">Providencia huashanensis</name>
    <dbReference type="NCBI Taxonomy" id="3037798"/>
    <lineage>
        <taxon>Bacteria</taxon>
        <taxon>Pseudomonadati</taxon>
        <taxon>Pseudomonadota</taxon>
        <taxon>Gammaproteobacteria</taxon>
        <taxon>Enterobacterales</taxon>
        <taxon>Morganellaceae</taxon>
        <taxon>Providencia</taxon>
    </lineage>
</organism>
<dbReference type="InterPro" id="IPR027417">
    <property type="entry name" value="P-loop_NTPase"/>
</dbReference>
<sequence length="208" mass="23859">MIKKYQLTERELNLLWDEAIFISHVNDNKGFRQDEHGQWIRRSEFGNPNSEPQLHFLCGKIASGKSTLAKTLSQQPRTILLCEDEWLSALYPNEIKELSDYIEKSALVKKVLEKHIQHLVAAGNTVVMDFPANTPTQRQWLKSLAQSSGASYVFHVLNVDNQKCKARLAARNLTGENPFQTSEAQFDLITAHFSYPDSSEQLVCKFYW</sequence>
<keyword evidence="1" id="KW-0547">Nucleotide-binding</keyword>
<dbReference type="Proteomes" id="UP001176478">
    <property type="component" value="Unassembled WGS sequence"/>
</dbReference>
<reference evidence="1" key="2">
    <citation type="journal article" date="2024" name="Int. J. Antimicrob. Agents">
        <title>Identification of a novel Providencia species showing multi-drug-resistant in three patients with hospital-acquired infection.</title>
        <authorList>
            <person name="Yang W."/>
            <person name="Chen J."/>
            <person name="Yang F."/>
            <person name="Ji P."/>
            <person name="Shen S."/>
            <person name="Yin D."/>
            <person name="Hu F."/>
        </authorList>
    </citation>
    <scope>NUCLEOTIDE SEQUENCE</scope>
    <source>
        <strain evidence="1">CRE-138-0111</strain>
    </source>
</reference>
<dbReference type="EMBL" id="JAUQTG010000010">
    <property type="protein sequence ID" value="MDO7857865.1"/>
    <property type="molecule type" value="Genomic_DNA"/>
</dbReference>
<protein>
    <submittedName>
        <fullName evidence="1">ATP-binding protein</fullName>
    </submittedName>
</protein>
<dbReference type="Gene3D" id="3.40.50.300">
    <property type="entry name" value="P-loop containing nucleotide triphosphate hydrolases"/>
    <property type="match status" value="1"/>
</dbReference>
<accession>A0ABT9AT83</accession>